<evidence type="ECO:0000313" key="2">
    <source>
        <dbReference type="EMBL" id="CAB4007786.1"/>
    </source>
</evidence>
<feature type="region of interest" description="Disordered" evidence="1">
    <location>
        <begin position="146"/>
        <end position="190"/>
    </location>
</feature>
<comment type="caution">
    <text evidence="2">The sequence shown here is derived from an EMBL/GenBank/DDBJ whole genome shotgun (WGS) entry which is preliminary data.</text>
</comment>
<keyword evidence="3" id="KW-1185">Reference proteome</keyword>
<evidence type="ECO:0000256" key="1">
    <source>
        <dbReference type="SAM" id="MobiDB-lite"/>
    </source>
</evidence>
<feature type="compositionally biased region" description="Acidic residues" evidence="1">
    <location>
        <begin position="147"/>
        <end position="156"/>
    </location>
</feature>
<organism evidence="2 3">
    <name type="scientific">Paramuricea clavata</name>
    <name type="common">Red gorgonian</name>
    <name type="synonym">Violescent sea-whip</name>
    <dbReference type="NCBI Taxonomy" id="317549"/>
    <lineage>
        <taxon>Eukaryota</taxon>
        <taxon>Metazoa</taxon>
        <taxon>Cnidaria</taxon>
        <taxon>Anthozoa</taxon>
        <taxon>Octocorallia</taxon>
        <taxon>Malacalcyonacea</taxon>
        <taxon>Plexauridae</taxon>
        <taxon>Paramuricea</taxon>
    </lineage>
</organism>
<name>A0A7D9EGV1_PARCT</name>
<reference evidence="2" key="1">
    <citation type="submission" date="2020-04" db="EMBL/GenBank/DDBJ databases">
        <authorList>
            <person name="Alioto T."/>
            <person name="Alioto T."/>
            <person name="Gomez Garrido J."/>
        </authorList>
    </citation>
    <scope>NUCLEOTIDE SEQUENCE</scope>
    <source>
        <strain evidence="2">A484AB</strain>
    </source>
</reference>
<dbReference type="AlphaFoldDB" id="A0A7D9EGV1"/>
<sequence>MLKMRYGDRRAEAHGALKAKAMIYLTNVEVANVEATNVEAAKVEATNVEATNVEATNDEAADIETRDNTNAIELVNISDSTLLPNDLCALGMLQSDLNEKYKGADWQTVKGSVIKNGSYKQMSASSIDADTNPNVEISNRFESLIYEGDEESDDQEIPNTTKTKEKLSLQQKGFGKNQMSESDDKAAQSN</sequence>
<dbReference type="EMBL" id="CACRXK020005910">
    <property type="protein sequence ID" value="CAB4007786.1"/>
    <property type="molecule type" value="Genomic_DNA"/>
</dbReference>
<proteinExistence type="predicted"/>
<evidence type="ECO:0000313" key="3">
    <source>
        <dbReference type="Proteomes" id="UP001152795"/>
    </source>
</evidence>
<accession>A0A7D9EGV1</accession>
<dbReference type="Proteomes" id="UP001152795">
    <property type="component" value="Unassembled WGS sequence"/>
</dbReference>
<gene>
    <name evidence="2" type="ORF">PACLA_8A008561</name>
</gene>
<protein>
    <submittedName>
        <fullName evidence="2">Uncharacterized protein</fullName>
    </submittedName>
</protein>